<gene>
    <name evidence="1" type="ORF">AVDCRST_MAG93-2761</name>
</gene>
<name>A0A6J4JAG9_9CHLR</name>
<protein>
    <submittedName>
        <fullName evidence="1">Uncharacterized protein</fullName>
    </submittedName>
</protein>
<evidence type="ECO:0000313" key="1">
    <source>
        <dbReference type="EMBL" id="CAA9273545.1"/>
    </source>
</evidence>
<organism evidence="1">
    <name type="scientific">uncultured Chloroflexia bacterium</name>
    <dbReference type="NCBI Taxonomy" id="1672391"/>
    <lineage>
        <taxon>Bacteria</taxon>
        <taxon>Bacillati</taxon>
        <taxon>Chloroflexota</taxon>
        <taxon>Chloroflexia</taxon>
        <taxon>environmental samples</taxon>
    </lineage>
</organism>
<proteinExistence type="predicted"/>
<dbReference type="AlphaFoldDB" id="A0A6J4JAG9"/>
<reference evidence="1" key="1">
    <citation type="submission" date="2020-02" db="EMBL/GenBank/DDBJ databases">
        <authorList>
            <person name="Meier V. D."/>
        </authorList>
    </citation>
    <scope>NUCLEOTIDE SEQUENCE</scope>
    <source>
        <strain evidence="1">AVDCRST_MAG93</strain>
    </source>
</reference>
<dbReference type="EMBL" id="CADCTR010000947">
    <property type="protein sequence ID" value="CAA9273545.1"/>
    <property type="molecule type" value="Genomic_DNA"/>
</dbReference>
<sequence length="64" mass="7202">MQDGAVWRGHRWHASRIELRLLTQNLLVSSSTRTTPIVVCAQSLSCSLYALTSEAARSRIPFRC</sequence>
<accession>A0A6J4JAG9</accession>